<dbReference type="OrthoDB" id="7204249at2"/>
<name>A0A5C4N625_9RHOB</name>
<gene>
    <name evidence="3" type="ORF">FHG71_23090</name>
</gene>
<accession>A0A5C4N625</accession>
<proteinExistence type="predicted"/>
<dbReference type="Proteomes" id="UP000305709">
    <property type="component" value="Unassembled WGS sequence"/>
</dbReference>
<reference evidence="3 4" key="1">
    <citation type="submission" date="2019-06" db="EMBL/GenBank/DDBJ databases">
        <authorList>
            <person name="Jiang L."/>
        </authorList>
    </citation>
    <scope>NUCLEOTIDE SEQUENCE [LARGE SCALE GENOMIC DNA]</scope>
    <source>
        <strain evidence="3 4">YIM 48858</strain>
    </source>
</reference>
<evidence type="ECO:0000313" key="3">
    <source>
        <dbReference type="EMBL" id="TNC59171.1"/>
    </source>
</evidence>
<dbReference type="PANTHER" id="PTHR38463:SF1">
    <property type="entry name" value="STRESS RESPONSE PROTEIN YSNF"/>
    <property type="match status" value="1"/>
</dbReference>
<dbReference type="InterPro" id="IPR019060">
    <property type="entry name" value="DUF2382"/>
</dbReference>
<evidence type="ECO:0000256" key="1">
    <source>
        <dbReference type="SAM" id="MobiDB-lite"/>
    </source>
</evidence>
<feature type="compositionally biased region" description="Gly residues" evidence="1">
    <location>
        <begin position="344"/>
        <end position="360"/>
    </location>
</feature>
<dbReference type="AlphaFoldDB" id="A0A5C4N625"/>
<keyword evidence="4" id="KW-1185">Reference proteome</keyword>
<organism evidence="3 4">
    <name type="scientific">Rubellimicrobium roseum</name>
    <dbReference type="NCBI Taxonomy" id="687525"/>
    <lineage>
        <taxon>Bacteria</taxon>
        <taxon>Pseudomonadati</taxon>
        <taxon>Pseudomonadota</taxon>
        <taxon>Alphaproteobacteria</taxon>
        <taxon>Rhodobacterales</taxon>
        <taxon>Roseobacteraceae</taxon>
        <taxon>Rubellimicrobium</taxon>
    </lineage>
</organism>
<sequence>MEADGSPTQALPGQDVPISRRFSRQAKPPARSGVVSVERHQCRSTGQLSRLLGCRLEKEFTMQRAVTAIYRAFDVADLVRGELEQLGIASHNITVLPDTAGGSNFTGSTQDHAGTAIDRLHDLGIPEEDARTYQQALRNGDYVVSVEVDDDAYLDRVQEVMRRPEDAYDLDALDSQYSDADYIPRQQAAYADTGSVGQMGSFGAEGATGASGYRDDQLNQDGTVKVVEERLNVGKQEVEGGAVRVRSYVREVPVEADVELRSTRVYIERRPVDRPVNPDEIGLPEQVLEAREHAEQPVVGKEARVVEEIGLRQETEVQHERIQDTVRKTEVEIEDERTGDRTGLTGGTTGTSGSGPAGTF</sequence>
<dbReference type="Pfam" id="PF09557">
    <property type="entry name" value="DUF2382"/>
    <property type="match status" value="1"/>
</dbReference>
<feature type="region of interest" description="Disordered" evidence="1">
    <location>
        <begin position="1"/>
        <end position="35"/>
    </location>
</feature>
<comment type="caution">
    <text evidence="3">The sequence shown here is derived from an EMBL/GenBank/DDBJ whole genome shotgun (WGS) entry which is preliminary data.</text>
</comment>
<protein>
    <submittedName>
        <fullName evidence="3">DUF2382 domain-containing protein</fullName>
    </submittedName>
</protein>
<dbReference type="InterPro" id="IPR052967">
    <property type="entry name" value="Stress_Response_Assoc"/>
</dbReference>
<evidence type="ECO:0000259" key="2">
    <source>
        <dbReference type="Pfam" id="PF09557"/>
    </source>
</evidence>
<feature type="domain" description="DUF2382" evidence="2">
    <location>
        <begin position="225"/>
        <end position="333"/>
    </location>
</feature>
<feature type="region of interest" description="Disordered" evidence="1">
    <location>
        <begin position="326"/>
        <end position="360"/>
    </location>
</feature>
<feature type="compositionally biased region" description="Polar residues" evidence="1">
    <location>
        <begin position="1"/>
        <end position="11"/>
    </location>
</feature>
<dbReference type="EMBL" id="VDFV01000126">
    <property type="protein sequence ID" value="TNC59171.1"/>
    <property type="molecule type" value="Genomic_DNA"/>
</dbReference>
<dbReference type="PANTHER" id="PTHR38463">
    <property type="entry name" value="STRESS RESPONSE PROTEIN YSNF"/>
    <property type="match status" value="1"/>
</dbReference>
<feature type="compositionally biased region" description="Basic and acidic residues" evidence="1">
    <location>
        <begin position="326"/>
        <end position="340"/>
    </location>
</feature>
<evidence type="ECO:0000313" key="4">
    <source>
        <dbReference type="Proteomes" id="UP000305709"/>
    </source>
</evidence>